<dbReference type="PROSITE" id="PS50250">
    <property type="entry name" value="PCI"/>
    <property type="match status" value="1"/>
</dbReference>
<gene>
    <name evidence="6" type="ORF">FIBSPDRAFT_861384</name>
</gene>
<evidence type="ECO:0000256" key="3">
    <source>
        <dbReference type="ARBA" id="ARBA00093502"/>
    </source>
</evidence>
<dbReference type="FunFam" id="1.25.40.570:FF:000005">
    <property type="entry name" value="26S proteasome regulatory subunit N7"/>
    <property type="match status" value="1"/>
</dbReference>
<feature type="region of interest" description="Disordered" evidence="4">
    <location>
        <begin position="64"/>
        <end position="84"/>
    </location>
</feature>
<evidence type="ECO:0000256" key="2">
    <source>
        <dbReference type="ARBA" id="ARBA00093435"/>
    </source>
</evidence>
<dbReference type="SUPFAM" id="SSF48452">
    <property type="entry name" value="TPR-like"/>
    <property type="match status" value="1"/>
</dbReference>
<name>A0A166J9U7_9AGAM</name>
<evidence type="ECO:0000313" key="6">
    <source>
        <dbReference type="EMBL" id="KZP20641.1"/>
    </source>
</evidence>
<dbReference type="Pfam" id="PF01399">
    <property type="entry name" value="PCI"/>
    <property type="match status" value="1"/>
</dbReference>
<dbReference type="Pfam" id="PF10602">
    <property type="entry name" value="RPN7"/>
    <property type="match status" value="1"/>
</dbReference>
<proteinExistence type="predicted"/>
<evidence type="ECO:0000256" key="4">
    <source>
        <dbReference type="SAM" id="MobiDB-lite"/>
    </source>
</evidence>
<organism evidence="6">
    <name type="scientific">Athelia psychrophila</name>
    <dbReference type="NCBI Taxonomy" id="1759441"/>
    <lineage>
        <taxon>Eukaryota</taxon>
        <taxon>Fungi</taxon>
        <taxon>Dikarya</taxon>
        <taxon>Basidiomycota</taxon>
        <taxon>Agaricomycotina</taxon>
        <taxon>Agaricomycetes</taxon>
        <taxon>Agaricomycetidae</taxon>
        <taxon>Atheliales</taxon>
        <taxon>Atheliaceae</taxon>
        <taxon>Athelia</taxon>
    </lineage>
</organism>
<dbReference type="InterPro" id="IPR045135">
    <property type="entry name" value="Rpn7_N"/>
</dbReference>
<dbReference type="Pfam" id="PF21154">
    <property type="entry name" value="RPN7_PSMD6_C"/>
    <property type="match status" value="1"/>
</dbReference>
<reference evidence="6" key="1">
    <citation type="journal article" date="2016" name="Mol. Biol. Evol.">
        <title>Comparative Genomics of Early-Diverging Mushroom-Forming Fungi Provides Insights into the Origins of Lignocellulose Decay Capabilities.</title>
        <authorList>
            <person name="Nagy L.G."/>
            <person name="Riley R."/>
            <person name="Tritt A."/>
            <person name="Adam C."/>
            <person name="Daum C."/>
            <person name="Floudas D."/>
            <person name="Sun H."/>
            <person name="Yadav J.S."/>
            <person name="Pangilinan J."/>
            <person name="Larsson K.H."/>
            <person name="Matsuura K."/>
            <person name="Barry K."/>
            <person name="Labutti K."/>
            <person name="Kuo R."/>
            <person name="Ohm R.A."/>
            <person name="Bhattacharya S.S."/>
            <person name="Shirouzu T."/>
            <person name="Yoshinaga Y."/>
            <person name="Martin F.M."/>
            <person name="Grigoriev I.V."/>
            <person name="Hibbett D.S."/>
        </authorList>
    </citation>
    <scope>NUCLEOTIDE SEQUENCE [LARGE SCALE GENOMIC DNA]</scope>
    <source>
        <strain evidence="6">CBS 109695</strain>
    </source>
</reference>
<evidence type="ECO:0000259" key="5">
    <source>
        <dbReference type="PROSITE" id="PS50250"/>
    </source>
</evidence>
<dbReference type="SUPFAM" id="SSF46785">
    <property type="entry name" value="Winged helix' DNA-binding domain"/>
    <property type="match status" value="1"/>
</dbReference>
<keyword evidence="1" id="KW-0647">Proteasome</keyword>
<comment type="subunit">
    <text evidence="3">The 26S proteasome is composed of a core protease, known as the 20S proteasome, capped at one or both ends by the 19S regulatory complex (RC). The RC is composed of at least 18 different subunits in two subcomplexes, the base and the lid, which form the portions proximal and distal to the 20S proteolytic core, respectively. Component of the lid subcomplex of the 19S RC.</text>
</comment>
<dbReference type="AlphaFoldDB" id="A0A166J9U7"/>
<dbReference type="InterPro" id="IPR036390">
    <property type="entry name" value="WH_DNA-bd_sf"/>
</dbReference>
<feature type="compositionally biased region" description="Low complexity" evidence="4">
    <location>
        <begin position="64"/>
        <end position="80"/>
    </location>
</feature>
<dbReference type="EMBL" id="KV417553">
    <property type="protein sequence ID" value="KZP20641.1"/>
    <property type="molecule type" value="Genomic_DNA"/>
</dbReference>
<dbReference type="InterPro" id="IPR000717">
    <property type="entry name" value="PCI_dom"/>
</dbReference>
<dbReference type="Gene3D" id="1.25.40.570">
    <property type="match status" value="1"/>
</dbReference>
<feature type="domain" description="PCI" evidence="5">
    <location>
        <begin position="217"/>
        <end position="386"/>
    </location>
</feature>
<dbReference type="GO" id="GO:0043161">
    <property type="term" value="P:proteasome-mediated ubiquitin-dependent protein catabolic process"/>
    <property type="evidence" value="ECO:0007669"/>
    <property type="project" value="TreeGrafter"/>
</dbReference>
<accession>A0A166J9U7</accession>
<dbReference type="InterPro" id="IPR019585">
    <property type="entry name" value="Rpn7/CSN1"/>
</dbReference>
<dbReference type="OrthoDB" id="1452at2759"/>
<sequence>MADDIVLPIPNLTLPQHFFTLSTPSLAHLHENAAKELLAGIEADEMAPYFRIATGVPLPLPVASTSSASTPTSPTTSTSSKPYVGVLPANPTLLAKIEEGNAKKLAELDVRLQEAEKTEGESEISEALRAKADYLTRIGHKEQAVEAQTLALEKTPGLGSRIDIVLTLARIGFFFGDNGLVTDNLTKAEKLIDEGGDWDRRNRLKVYRGLHLVSNRQFTRGGELFIDALSTFTAVELISYNDFVALTVISNTLALKRVDLKKKIITAPEVIQVLQEVPILGELIKSLYDCHYAQFFQALATLEQTHLLPSRLLSPHARYYVREMRIAAYAQLLESYRSLTIESLSGAFGVSTEFVDNELSRFIANGRLHASIDKVHGIVETTRPSLKNAQYETVVKQGDVLLNSVQRLSKVLY</sequence>
<comment type="function">
    <text evidence="2">Component of the 19S cap proteasome complex which acts as a regulatory subunit of the 26S proteasome, involved in the ATP-dependent degradation of ubiquitinated proteins.</text>
</comment>
<evidence type="ECO:0000256" key="1">
    <source>
        <dbReference type="ARBA" id="ARBA00022942"/>
    </source>
</evidence>
<dbReference type="PANTHER" id="PTHR14145:SF1">
    <property type="entry name" value="26S PROTEASOME NON-ATPASE REGULATORY SUBUNIT 6"/>
    <property type="match status" value="1"/>
</dbReference>
<dbReference type="GO" id="GO:0008541">
    <property type="term" value="C:proteasome regulatory particle, lid subcomplex"/>
    <property type="evidence" value="ECO:0007669"/>
    <property type="project" value="UniProtKB-ARBA"/>
</dbReference>
<dbReference type="STRING" id="436010.A0A166J9U7"/>
<dbReference type="PANTHER" id="PTHR14145">
    <property type="entry name" value="26S PROTESOME SUBUNIT 6"/>
    <property type="match status" value="1"/>
</dbReference>
<dbReference type="SMART" id="SM00088">
    <property type="entry name" value="PINT"/>
    <property type="match status" value="1"/>
</dbReference>
<dbReference type="InterPro" id="IPR011990">
    <property type="entry name" value="TPR-like_helical_dom_sf"/>
</dbReference>
<dbReference type="InterPro" id="IPR049549">
    <property type="entry name" value="RPN7_PSMD6_C"/>
</dbReference>
<protein>
    <submittedName>
        <fullName evidence="6">PCI-domain-containing protein</fullName>
    </submittedName>
</protein>